<dbReference type="eggNOG" id="KOG1072">
    <property type="taxonomic scope" value="Eukaryota"/>
</dbReference>
<organism evidence="3">
    <name type="scientific">Arabidopsis lyrata subsp. lyrata</name>
    <name type="common">Lyre-leaved rock-cress</name>
    <dbReference type="NCBI Taxonomy" id="81972"/>
    <lineage>
        <taxon>Eukaryota</taxon>
        <taxon>Viridiplantae</taxon>
        <taxon>Streptophyta</taxon>
        <taxon>Embryophyta</taxon>
        <taxon>Tracheophyta</taxon>
        <taxon>Spermatophyta</taxon>
        <taxon>Magnoliopsida</taxon>
        <taxon>eudicotyledons</taxon>
        <taxon>Gunneridae</taxon>
        <taxon>Pentapetalae</taxon>
        <taxon>rosids</taxon>
        <taxon>malvids</taxon>
        <taxon>Brassicales</taxon>
        <taxon>Brassicaceae</taxon>
        <taxon>Camelineae</taxon>
        <taxon>Arabidopsis</taxon>
    </lineage>
</organism>
<evidence type="ECO:0000259" key="1">
    <source>
        <dbReference type="Pfam" id="PF25210"/>
    </source>
</evidence>
<dbReference type="EMBL" id="GL348715">
    <property type="protein sequence ID" value="EFH59244.1"/>
    <property type="molecule type" value="Genomic_DNA"/>
</dbReference>
<dbReference type="Gramene" id="scaffold_301893.1">
    <property type="protein sequence ID" value="scaffold_301893.1"/>
    <property type="gene ID" value="scaffold_301893.1"/>
</dbReference>
<accession>D7L5L6</accession>
<dbReference type="InterPro" id="IPR050354">
    <property type="entry name" value="F-box/kelch-repeat_ARATH"/>
</dbReference>
<evidence type="ECO:0000313" key="3">
    <source>
        <dbReference type="Proteomes" id="UP000008694"/>
    </source>
</evidence>
<keyword evidence="3" id="KW-1185">Reference proteome</keyword>
<dbReference type="PANTHER" id="PTHR24414">
    <property type="entry name" value="F-BOX/KELCH-REPEAT PROTEIN SKIP4"/>
    <property type="match status" value="1"/>
</dbReference>
<dbReference type="HOGENOM" id="CLU_032521_3_0_1"/>
<gene>
    <name evidence="2" type="ORF">ARALYDRAFT_897923</name>
</gene>
<name>D7L5L6_ARALL</name>
<dbReference type="STRING" id="81972.D7L5L6"/>
<evidence type="ECO:0000313" key="2">
    <source>
        <dbReference type="EMBL" id="EFH59244.1"/>
    </source>
</evidence>
<dbReference type="Proteomes" id="UP000008694">
    <property type="component" value="Unassembled WGS sequence"/>
</dbReference>
<dbReference type="AlphaFoldDB" id="D7L5L6"/>
<proteinExistence type="predicted"/>
<feature type="domain" description="FKB95-like N-terminal Kelch" evidence="1">
    <location>
        <begin position="3"/>
        <end position="273"/>
    </location>
</feature>
<dbReference type="Gene3D" id="2.120.10.80">
    <property type="entry name" value="Kelch-type beta propeller"/>
    <property type="match status" value="1"/>
</dbReference>
<dbReference type="SUPFAM" id="SSF117281">
    <property type="entry name" value="Kelch motif"/>
    <property type="match status" value="1"/>
</dbReference>
<dbReference type="PANTHER" id="PTHR24414:SF184">
    <property type="entry name" value="GALACTOSE OXIDASE_KELCH REPEAT SUPERFAMILY PROTEIN"/>
    <property type="match status" value="1"/>
</dbReference>
<dbReference type="Pfam" id="PF25210">
    <property type="entry name" value="Kelch_FKB95"/>
    <property type="match status" value="1"/>
</dbReference>
<dbReference type="InterPro" id="IPR057499">
    <property type="entry name" value="Kelch_FKB95"/>
</dbReference>
<dbReference type="InterPro" id="IPR015915">
    <property type="entry name" value="Kelch-typ_b-propeller"/>
</dbReference>
<reference evidence="3" key="1">
    <citation type="journal article" date="2011" name="Nat. Genet.">
        <title>The Arabidopsis lyrata genome sequence and the basis of rapid genome size change.</title>
        <authorList>
            <person name="Hu T.T."/>
            <person name="Pattyn P."/>
            <person name="Bakker E.G."/>
            <person name="Cao J."/>
            <person name="Cheng J.-F."/>
            <person name="Clark R.M."/>
            <person name="Fahlgren N."/>
            <person name="Fawcett J.A."/>
            <person name="Grimwood J."/>
            <person name="Gundlach H."/>
            <person name="Haberer G."/>
            <person name="Hollister J.D."/>
            <person name="Ossowski S."/>
            <person name="Ottilar R.P."/>
            <person name="Salamov A.A."/>
            <person name="Schneeberger K."/>
            <person name="Spannagl M."/>
            <person name="Wang X."/>
            <person name="Yang L."/>
            <person name="Nasrallah M.E."/>
            <person name="Bergelson J."/>
            <person name="Carrington J.C."/>
            <person name="Gaut B.S."/>
            <person name="Schmutz J."/>
            <person name="Mayer K.F.X."/>
            <person name="Van de Peer Y."/>
            <person name="Grigoriev I.V."/>
            <person name="Nordborg M."/>
            <person name="Weigel D."/>
            <person name="Guo Y.-L."/>
        </authorList>
    </citation>
    <scope>NUCLEOTIDE SEQUENCE [LARGE SCALE GENOMIC DNA]</scope>
    <source>
        <strain evidence="3">cv. MN47</strain>
    </source>
</reference>
<sequence length="312" mass="35980">MKKKKKKSSGYVLARVPIPDSPCVHFSGLVAVGSNIYNIGESINFSLSSSVSVLDCRSHTWREAPSLPVKLISLSASVFDRKIYVAGAAGRYNDVRSDNLKTSLEVFDTKTQTWDPEPIPCSEIKDSFNCRSIWIDGKFHVATHKDLFAYKSKEGRWDTVEPRQAMHHYLYSDSYCKIDNVLYSASDGAFRWYDTDISMWRNLVGLPKLLHLGYRVRLADYGGKLAVLWEEELPYYSGTSLRYEKMIWCAEISLERRKSWEIWGKVEWVDHMLTVPRTYELNNYGETTLLNDFDDNHDFLDNGIPKLCLDRQ</sequence>
<protein>
    <recommendedName>
        <fullName evidence="1">FKB95-like N-terminal Kelch domain-containing protein</fullName>
    </recommendedName>
</protein>